<dbReference type="EMBL" id="CAMXCT030000226">
    <property type="protein sequence ID" value="CAL4763173.1"/>
    <property type="molecule type" value="Genomic_DNA"/>
</dbReference>
<gene>
    <name evidence="2" type="ORF">C1SCF055_LOCUS4137</name>
</gene>
<organism evidence="2">
    <name type="scientific">Cladocopium goreaui</name>
    <dbReference type="NCBI Taxonomy" id="2562237"/>
    <lineage>
        <taxon>Eukaryota</taxon>
        <taxon>Sar</taxon>
        <taxon>Alveolata</taxon>
        <taxon>Dinophyceae</taxon>
        <taxon>Suessiales</taxon>
        <taxon>Symbiodiniaceae</taxon>
        <taxon>Cladocopium</taxon>
    </lineage>
</organism>
<reference evidence="2" key="1">
    <citation type="submission" date="2022-10" db="EMBL/GenBank/DDBJ databases">
        <authorList>
            <person name="Chen Y."/>
            <person name="Dougan E. K."/>
            <person name="Chan C."/>
            <person name="Rhodes N."/>
            <person name="Thang M."/>
        </authorList>
    </citation>
    <scope>NUCLEOTIDE SEQUENCE</scope>
</reference>
<evidence type="ECO:0000313" key="4">
    <source>
        <dbReference type="Proteomes" id="UP001152797"/>
    </source>
</evidence>
<feature type="region of interest" description="Disordered" evidence="1">
    <location>
        <begin position="258"/>
        <end position="281"/>
    </location>
</feature>
<evidence type="ECO:0000313" key="3">
    <source>
        <dbReference type="EMBL" id="CAL1129236.1"/>
    </source>
</evidence>
<reference evidence="3" key="2">
    <citation type="submission" date="2024-04" db="EMBL/GenBank/DDBJ databases">
        <authorList>
            <person name="Chen Y."/>
            <person name="Shah S."/>
            <person name="Dougan E. K."/>
            <person name="Thang M."/>
            <person name="Chan C."/>
        </authorList>
    </citation>
    <scope>NUCLEOTIDE SEQUENCE [LARGE SCALE GENOMIC DNA]</scope>
</reference>
<sequence>MADSSLRSTASWKSWWTGKPIAKEIAESIYKHIDPTKCAGNGRLVTLAVAGKVTLADVQDEFKAKLTEGILLVYPPNKDASAYLLADAVLHLDILMGHSILGFLSANPMVESSRRDRALKDGTNLKWLLSYIRNSSGRHEKGRDATVTYLKELAASMHKPKRVSRSGSQASMSPVSPSTSSVATTIGLDGESLYADTGSNPSPSGVASKQCSTVTADLSIIDQTLQLLGLDPNTAHSQDLLERVQATYPPEFYGHIFQPCDHPSEDPSHAPSEPLSVEPSHEVPVEMDTPIESFFVEPSHEVHQPDLEIVETGEPTEDPMAPEVAEPLPLTDSINVEVESSAASADTADVPKKIRHRKKGPELDRPMASSPLEPPGGPEGPVSGPPAVVCPREQLKLLEAQRPKRTAGGTAPDGGKKAKKPCKEKSDDAGPSEPANMLPIPEGMPAELLPSGKRRGRLSYTVQDQASGAKIEVLLKHRAFRVVCCAEKTPSGEKLEPPVLKQRSWNGDIGGAWAETKVVCGWIG</sequence>
<feature type="compositionally biased region" description="Low complexity" evidence="1">
    <location>
        <begin position="166"/>
        <end position="182"/>
    </location>
</feature>
<protein>
    <submittedName>
        <fullName evidence="2">Uncharacterized protein</fullName>
    </submittedName>
</protein>
<feature type="compositionally biased region" description="Low complexity" evidence="1">
    <location>
        <begin position="380"/>
        <end position="389"/>
    </location>
</feature>
<evidence type="ECO:0000256" key="1">
    <source>
        <dbReference type="SAM" id="MobiDB-lite"/>
    </source>
</evidence>
<name>A0A9P1FH69_9DINO</name>
<dbReference type="AlphaFoldDB" id="A0A9P1FH69"/>
<dbReference type="EMBL" id="CAMXCT020000226">
    <property type="protein sequence ID" value="CAL1129236.1"/>
    <property type="molecule type" value="Genomic_DNA"/>
</dbReference>
<evidence type="ECO:0000313" key="2">
    <source>
        <dbReference type="EMBL" id="CAI3975861.1"/>
    </source>
</evidence>
<feature type="region of interest" description="Disordered" evidence="1">
    <location>
        <begin position="160"/>
        <end position="182"/>
    </location>
</feature>
<feature type="compositionally biased region" description="Basic and acidic residues" evidence="1">
    <location>
        <begin position="393"/>
        <end position="402"/>
    </location>
</feature>
<comment type="caution">
    <text evidence="2">The sequence shown here is derived from an EMBL/GenBank/DDBJ whole genome shotgun (WGS) entry which is preliminary data.</text>
</comment>
<proteinExistence type="predicted"/>
<accession>A0A9P1FH69</accession>
<feature type="region of interest" description="Disordered" evidence="1">
    <location>
        <begin position="339"/>
        <end position="451"/>
    </location>
</feature>
<keyword evidence="4" id="KW-1185">Reference proteome</keyword>
<dbReference type="EMBL" id="CAMXCT010000226">
    <property type="protein sequence ID" value="CAI3975861.1"/>
    <property type="molecule type" value="Genomic_DNA"/>
</dbReference>
<dbReference type="Proteomes" id="UP001152797">
    <property type="component" value="Unassembled WGS sequence"/>
</dbReference>